<dbReference type="InterPro" id="IPR041664">
    <property type="entry name" value="AAA_16"/>
</dbReference>
<dbReference type="InterPro" id="IPR024983">
    <property type="entry name" value="CHAT_dom"/>
</dbReference>
<dbReference type="InterPro" id="IPR027417">
    <property type="entry name" value="P-loop_NTPase"/>
</dbReference>
<sequence length="1422" mass="157454">MAVTFTFALSQQQTFELRCDYGSRGLDEAELLALIEQCEQNYYSKESDRLSYLTEIGRQLYSWLDGKEGWLRNALDETDEQTIYLDLIQTSEAQGLNPETERVALGLAHLPWELLRDRTGFLLQRQDIAVLPVRSVQQRNTKVAEVANRPLRLLFMATSPEHPGIAPLQFEQEEANILTATKEQPLALIVEESGSVAELTNLVQSYAADYFDVFHLTGHGVIYTEKDFGGYLPKNTKIKDYTPCFITEDEVGNVQFTTVEDLAKAFKKRFPRVVFLSGCHTGQVANKGTVPSMAQALVKAGAAIVLGWARPVYDNTGIIAAKAFYHALATGATVEDAVKAAQWEMISQRCSDWHLLRIYRDNRPIAELVTPLNFQKREKLKFIPSESEFLDENNIVKVASRGEFVGRRRALQRCLRALRQTSDNIGVFIAGMGGLGKSSLAARLCTRVESQRPNFQRVVLIGPVDEVGLINKLARKFDRFEGVPALLNQPGISFKGRLQNFFEAIEDTHDKPLLLVLDDFEQNIPQKNIEDGSLRMTAQAYGVLEALCAALAENQAKSRLIVTCRYLKADTLPPHRLHLESLAAMNPADVDKICRDLEKEVKQQVHEQRIIRIADGNPRLLKWLLDVVKKPGLAADELLTKLEATQQQFRENILAETLLKALNEDERKFLARLSVFRLPVTEDIVKAATSTDTAWESNSQANSESPLKRTEDLAQTISSSSTSDITAWESNSQANSESPLKRTEDLAQTISSPLERTSAMSQEINFLAVMTKLVSLSLVESATTYANQTATYRVATILELLLQPVLNEEEWQTTRQQAARKLYKVWWEDSEESTEAERLEIVRLGLLADEQEIAVSVGDNIATSWVNASRFMEAVQLCQQLMQYVDYRILGTIARAEAVLGKVEDALTHYQQALDLCPEEDDIRKAATLSNMAGLIAQGGDIEGAIALYQQSLEIYEQINDVGGKAATLHAMAYLIAQGGDIEGAIALYQQSLEIEEQINDVKVKAATLHQMADLIAQRGDVDGAIALYQQSLEIEEQINDVKGKAATLHAMAGLIAQSGDIEGAIALYQQSLEIEEQINDVKGKAATLHAMAGLIAQSGDIEGAIALYQQSLEIKERINNVGGKAATLHEMAYLIAQGGDVDGAIALYQQSLEIYEQINDVKGKAATLHQMAGLIAQGGDIDGAITLYQQSLEITERINNVGGKAATLHQMAGLIAQGGDIDGAITLYQQSLEITERINNVKVKAVTLASMAYLAGQTGDKVRQLDLNLQAASALAQIRAYINLVTVLGNLSVADESNGLVYLAQATWLTLKIQAPLTDTIQLIRLLYNAVPQGDEMEALLGTTAMLFCNQRGENHPQLEELQERSFKMILGAAGAQGIETQEAFDTWFVQQRLNDPEYYIPRSLQRLEEIVGDGWLFERF</sequence>
<dbReference type="SUPFAM" id="SSF48452">
    <property type="entry name" value="TPR-like"/>
    <property type="match status" value="2"/>
</dbReference>
<protein>
    <submittedName>
        <fullName evidence="7">Tetratricopeptide repeat protein</fullName>
    </submittedName>
</protein>
<evidence type="ECO:0000313" key="8">
    <source>
        <dbReference type="Proteomes" id="UP001526143"/>
    </source>
</evidence>
<dbReference type="PANTHER" id="PTHR45641">
    <property type="entry name" value="TETRATRICOPEPTIDE REPEAT PROTEIN (AFU_ORTHOLOGUE AFUA_6G03870)"/>
    <property type="match status" value="1"/>
</dbReference>
<feature type="repeat" description="TPR" evidence="3">
    <location>
        <begin position="887"/>
        <end position="920"/>
    </location>
</feature>
<dbReference type="EMBL" id="JAOWRF010000257">
    <property type="protein sequence ID" value="MCV3215442.1"/>
    <property type="molecule type" value="Genomic_DNA"/>
</dbReference>
<dbReference type="Gene3D" id="1.25.40.10">
    <property type="entry name" value="Tetratricopeptide repeat domain"/>
    <property type="match status" value="2"/>
</dbReference>
<feature type="domain" description="Orc1-like AAA ATPase" evidence="6">
    <location>
        <begin position="403"/>
        <end position="528"/>
    </location>
</feature>
<dbReference type="InterPro" id="IPR011990">
    <property type="entry name" value="TPR-like_helical_dom_sf"/>
</dbReference>
<dbReference type="Gene3D" id="3.40.50.300">
    <property type="entry name" value="P-loop containing nucleotide triphosphate hydrolases"/>
    <property type="match status" value="1"/>
</dbReference>
<dbReference type="InterPro" id="IPR019734">
    <property type="entry name" value="TPR_rpt"/>
</dbReference>
<evidence type="ECO:0000313" key="7">
    <source>
        <dbReference type="EMBL" id="MCV3215442.1"/>
    </source>
</evidence>
<evidence type="ECO:0000256" key="2">
    <source>
        <dbReference type="ARBA" id="ARBA00022803"/>
    </source>
</evidence>
<evidence type="ECO:0000256" key="3">
    <source>
        <dbReference type="PROSITE-ProRule" id="PRU00339"/>
    </source>
</evidence>
<accession>A0ABT3B250</accession>
<keyword evidence="8" id="KW-1185">Reference proteome</keyword>
<keyword evidence="1" id="KW-0677">Repeat</keyword>
<dbReference type="Pfam" id="PF13191">
    <property type="entry name" value="AAA_16"/>
    <property type="match status" value="1"/>
</dbReference>
<feature type="domain" description="CHAT" evidence="5">
    <location>
        <begin position="106"/>
        <end position="351"/>
    </location>
</feature>
<dbReference type="Pfam" id="PF12770">
    <property type="entry name" value="CHAT"/>
    <property type="match status" value="1"/>
</dbReference>
<feature type="compositionally biased region" description="Polar residues" evidence="4">
    <location>
        <begin position="728"/>
        <end position="738"/>
    </location>
</feature>
<keyword evidence="2 3" id="KW-0802">TPR repeat</keyword>
<evidence type="ECO:0000256" key="4">
    <source>
        <dbReference type="SAM" id="MobiDB-lite"/>
    </source>
</evidence>
<organism evidence="7 8">
    <name type="scientific">Plectonema radiosum NIES-515</name>
    <dbReference type="NCBI Taxonomy" id="2986073"/>
    <lineage>
        <taxon>Bacteria</taxon>
        <taxon>Bacillati</taxon>
        <taxon>Cyanobacteriota</taxon>
        <taxon>Cyanophyceae</taxon>
        <taxon>Oscillatoriophycideae</taxon>
        <taxon>Oscillatoriales</taxon>
        <taxon>Microcoleaceae</taxon>
        <taxon>Plectonema</taxon>
    </lineage>
</organism>
<dbReference type="SMART" id="SM00028">
    <property type="entry name" value="TPR"/>
    <property type="match status" value="9"/>
</dbReference>
<name>A0ABT3B250_9CYAN</name>
<feature type="region of interest" description="Disordered" evidence="4">
    <location>
        <begin position="718"/>
        <end position="743"/>
    </location>
</feature>
<feature type="region of interest" description="Disordered" evidence="4">
    <location>
        <begin position="691"/>
        <end position="710"/>
    </location>
</feature>
<dbReference type="PROSITE" id="PS50005">
    <property type="entry name" value="TPR"/>
    <property type="match status" value="1"/>
</dbReference>
<proteinExistence type="predicted"/>
<dbReference type="Proteomes" id="UP001526143">
    <property type="component" value="Unassembled WGS sequence"/>
</dbReference>
<dbReference type="Pfam" id="PF13424">
    <property type="entry name" value="TPR_12"/>
    <property type="match status" value="3"/>
</dbReference>
<evidence type="ECO:0000259" key="5">
    <source>
        <dbReference type="Pfam" id="PF12770"/>
    </source>
</evidence>
<dbReference type="SUPFAM" id="SSF52540">
    <property type="entry name" value="P-loop containing nucleoside triphosphate hydrolases"/>
    <property type="match status" value="1"/>
</dbReference>
<dbReference type="PANTHER" id="PTHR45641:SF19">
    <property type="entry name" value="NEPHROCYSTIN-3"/>
    <property type="match status" value="1"/>
</dbReference>
<comment type="caution">
    <text evidence="7">The sequence shown here is derived from an EMBL/GenBank/DDBJ whole genome shotgun (WGS) entry which is preliminary data.</text>
</comment>
<dbReference type="RefSeq" id="WP_263747078.1">
    <property type="nucleotide sequence ID" value="NZ_JAOWRF010000257.1"/>
</dbReference>
<gene>
    <name evidence="7" type="ORF">OGM63_18300</name>
</gene>
<evidence type="ECO:0000256" key="1">
    <source>
        <dbReference type="ARBA" id="ARBA00022737"/>
    </source>
</evidence>
<reference evidence="7 8" key="1">
    <citation type="submission" date="2022-10" db="EMBL/GenBank/DDBJ databases">
        <title>Identification of biosynthetic pathway for the production of the potent trypsin inhibitor radiosumin.</title>
        <authorList>
            <person name="Fewer D.P."/>
            <person name="Delbaje E."/>
            <person name="Ouyang X."/>
            <person name="Agostino P.D."/>
            <person name="Wahlsten M."/>
            <person name="Jokela J."/>
            <person name="Permi P."/>
            <person name="Haapaniemi E."/>
            <person name="Koistinen H."/>
        </authorList>
    </citation>
    <scope>NUCLEOTIDE SEQUENCE [LARGE SCALE GENOMIC DNA]</scope>
    <source>
        <strain evidence="7 8">NIES-515</strain>
    </source>
</reference>
<evidence type="ECO:0000259" key="6">
    <source>
        <dbReference type="Pfam" id="PF13191"/>
    </source>
</evidence>
<feature type="compositionally biased region" description="Polar residues" evidence="4">
    <location>
        <begin position="691"/>
        <end position="705"/>
    </location>
</feature>